<name>A0ABW2V6T0_9BACL</name>
<evidence type="ECO:0000256" key="13">
    <source>
        <dbReference type="RuleBase" id="RU004016"/>
    </source>
</evidence>
<keyword evidence="17" id="KW-1185">Reference proteome</keyword>
<evidence type="ECO:0000256" key="2">
    <source>
        <dbReference type="ARBA" id="ARBA00004752"/>
    </source>
</evidence>
<dbReference type="InterPro" id="IPR012338">
    <property type="entry name" value="Beta-lactam/transpept-like"/>
</dbReference>
<evidence type="ECO:0000256" key="1">
    <source>
        <dbReference type="ARBA" id="ARBA00003217"/>
    </source>
</evidence>
<dbReference type="GO" id="GO:0004180">
    <property type="term" value="F:carboxypeptidase activity"/>
    <property type="evidence" value="ECO:0007669"/>
    <property type="project" value="UniProtKB-KW"/>
</dbReference>
<dbReference type="Gene3D" id="2.60.410.10">
    <property type="entry name" value="D-Ala-D-Ala carboxypeptidase, C-terminal domain"/>
    <property type="match status" value="1"/>
</dbReference>
<evidence type="ECO:0000256" key="4">
    <source>
        <dbReference type="ARBA" id="ARBA00012448"/>
    </source>
</evidence>
<dbReference type="EMBL" id="JBHTGQ010000039">
    <property type="protein sequence ID" value="MFC7751125.1"/>
    <property type="molecule type" value="Genomic_DNA"/>
</dbReference>
<organism evidence="16 17">
    <name type="scientific">Paenibacillus thermoaerophilus</name>
    <dbReference type="NCBI Taxonomy" id="1215385"/>
    <lineage>
        <taxon>Bacteria</taxon>
        <taxon>Bacillati</taxon>
        <taxon>Bacillota</taxon>
        <taxon>Bacilli</taxon>
        <taxon>Bacillales</taxon>
        <taxon>Paenibacillaceae</taxon>
        <taxon>Paenibacillus</taxon>
    </lineage>
</organism>
<dbReference type="PANTHER" id="PTHR21581:SF11">
    <property type="entry name" value="D-ALANYL-D-ALANINE CARBOXYPEPTIDASE DACA"/>
    <property type="match status" value="1"/>
</dbReference>
<comment type="catalytic activity">
    <reaction evidence="12">
        <text>Preferential cleavage: (Ac)2-L-Lys-D-Ala-|-D-Ala. Also transpeptidation of peptidyl-alanyl moieties that are N-acyl substituents of D-alanine.</text>
        <dbReference type="EC" id="3.4.16.4"/>
    </reaction>
</comment>
<evidence type="ECO:0000256" key="14">
    <source>
        <dbReference type="SAM" id="SignalP"/>
    </source>
</evidence>
<feature type="chain" id="PRO_5045103633" description="serine-type D-Ala-D-Ala carboxypeptidase" evidence="14">
    <location>
        <begin position="25"/>
        <end position="439"/>
    </location>
</feature>
<accession>A0ABW2V6T0</accession>
<evidence type="ECO:0000256" key="6">
    <source>
        <dbReference type="ARBA" id="ARBA00022670"/>
    </source>
</evidence>
<reference evidence="17" key="1">
    <citation type="journal article" date="2019" name="Int. J. Syst. Evol. Microbiol.">
        <title>The Global Catalogue of Microorganisms (GCM) 10K type strain sequencing project: providing services to taxonomists for standard genome sequencing and annotation.</title>
        <authorList>
            <consortium name="The Broad Institute Genomics Platform"/>
            <consortium name="The Broad Institute Genome Sequencing Center for Infectious Disease"/>
            <person name="Wu L."/>
            <person name="Ma J."/>
        </authorList>
    </citation>
    <scope>NUCLEOTIDE SEQUENCE [LARGE SCALE GENOMIC DNA]</scope>
    <source>
        <strain evidence="17">JCM 18657</strain>
    </source>
</reference>
<dbReference type="PRINTS" id="PR00725">
    <property type="entry name" value="DADACBPTASE1"/>
</dbReference>
<comment type="caution">
    <text evidence="16">The sequence shown here is derived from an EMBL/GenBank/DDBJ whole genome shotgun (WGS) entry which is preliminary data.</text>
</comment>
<keyword evidence="11" id="KW-0961">Cell wall biogenesis/degradation</keyword>
<dbReference type="Pfam" id="PF07943">
    <property type="entry name" value="PBP5_C"/>
    <property type="match status" value="1"/>
</dbReference>
<dbReference type="SUPFAM" id="SSF56601">
    <property type="entry name" value="beta-lactamase/transpeptidase-like"/>
    <property type="match status" value="1"/>
</dbReference>
<gene>
    <name evidence="16" type="ORF">ACFQWB_14480</name>
</gene>
<feature type="domain" description="Peptidase S11 D-Ala-D-Ala carboxypeptidase A C-terminal" evidence="15">
    <location>
        <begin position="314"/>
        <end position="408"/>
    </location>
</feature>
<dbReference type="InterPro" id="IPR018044">
    <property type="entry name" value="Peptidase_S11"/>
</dbReference>
<keyword evidence="8 16" id="KW-0378">Hydrolase</keyword>
<dbReference type="Proteomes" id="UP001596528">
    <property type="component" value="Unassembled WGS sequence"/>
</dbReference>
<feature type="signal peptide" evidence="14">
    <location>
        <begin position="1"/>
        <end position="24"/>
    </location>
</feature>
<sequence length="439" mass="48070">MNARFKTYAKRVAQILSVSLLVQAASVSIQASMPKTYAAEAPALNLEVESAILIEATTGQVIYEYNADTLREPASMAKMMTEYLVMEAIESGKIKWDDMVTTSKYAASVGGSGGLLAANEKLTVDQMFKAMSIYSGNDATIALAEFLEGSEEAFARKMNETARKIGMSDGANFITSTGLPRYMTDKLNPSSLPGETVMTARDAAILARRIILDHPQVLEYTKIPKLKLRERDKTEMTNWNWMLETYQGTANMQPYVYPGLDGLKTGHTNEAGYCFTGTAVRNGMRLISVVMGAKTEPKRFQETRKLLDYGFNNFELKTMLAANTPIDGQPTVKISKGKKTEIPVVSGGEAKFIARKGSEDKPEITVETKSADELKAPFDKGAEVGTITVKYNGVEQKVPLVAAEEAEKGGWFRLFFRAIGNFFSDLFSGIASGIKGLFS</sequence>
<evidence type="ECO:0000256" key="10">
    <source>
        <dbReference type="ARBA" id="ARBA00022984"/>
    </source>
</evidence>
<keyword evidence="10" id="KW-0573">Peptidoglycan synthesis</keyword>
<dbReference type="InterPro" id="IPR015956">
    <property type="entry name" value="Peniciliin-bd_prot_C_sf"/>
</dbReference>
<dbReference type="SUPFAM" id="SSF69189">
    <property type="entry name" value="Penicillin-binding protein associated domain"/>
    <property type="match status" value="1"/>
</dbReference>
<dbReference type="InterPro" id="IPR012907">
    <property type="entry name" value="Peptidase_S11_C"/>
</dbReference>
<protein>
    <recommendedName>
        <fullName evidence="4">serine-type D-Ala-D-Ala carboxypeptidase</fullName>
        <ecNumber evidence="4">3.4.16.4</ecNumber>
    </recommendedName>
</protein>
<dbReference type="RefSeq" id="WP_138789854.1">
    <property type="nucleotide sequence ID" value="NZ_JBHTGQ010000039.1"/>
</dbReference>
<evidence type="ECO:0000259" key="15">
    <source>
        <dbReference type="SMART" id="SM00936"/>
    </source>
</evidence>
<keyword evidence="7 14" id="KW-0732">Signal</keyword>
<dbReference type="EC" id="3.4.16.4" evidence="4"/>
<comment type="similarity">
    <text evidence="3 13">Belongs to the peptidase S11 family.</text>
</comment>
<evidence type="ECO:0000256" key="12">
    <source>
        <dbReference type="ARBA" id="ARBA00034000"/>
    </source>
</evidence>
<keyword evidence="6" id="KW-0645">Protease</keyword>
<comment type="function">
    <text evidence="1">Removes C-terminal D-alanyl residues from sugar-peptide cell wall precursors.</text>
</comment>
<evidence type="ECO:0000256" key="7">
    <source>
        <dbReference type="ARBA" id="ARBA00022729"/>
    </source>
</evidence>
<dbReference type="Pfam" id="PF00768">
    <property type="entry name" value="Peptidase_S11"/>
    <property type="match status" value="1"/>
</dbReference>
<comment type="pathway">
    <text evidence="2">Cell wall biogenesis; peptidoglycan biosynthesis.</text>
</comment>
<evidence type="ECO:0000256" key="5">
    <source>
        <dbReference type="ARBA" id="ARBA00022645"/>
    </source>
</evidence>
<keyword evidence="9" id="KW-0133">Cell shape</keyword>
<dbReference type="InterPro" id="IPR001967">
    <property type="entry name" value="Peptidase_S11_N"/>
</dbReference>
<dbReference type="Gene3D" id="3.40.710.10">
    <property type="entry name" value="DD-peptidase/beta-lactamase superfamily"/>
    <property type="match status" value="1"/>
</dbReference>
<evidence type="ECO:0000256" key="11">
    <source>
        <dbReference type="ARBA" id="ARBA00023316"/>
    </source>
</evidence>
<dbReference type="PANTHER" id="PTHR21581">
    <property type="entry name" value="D-ALANYL-D-ALANINE CARBOXYPEPTIDASE"/>
    <property type="match status" value="1"/>
</dbReference>
<evidence type="ECO:0000256" key="3">
    <source>
        <dbReference type="ARBA" id="ARBA00007164"/>
    </source>
</evidence>
<evidence type="ECO:0000256" key="9">
    <source>
        <dbReference type="ARBA" id="ARBA00022960"/>
    </source>
</evidence>
<evidence type="ECO:0000256" key="8">
    <source>
        <dbReference type="ARBA" id="ARBA00022801"/>
    </source>
</evidence>
<dbReference type="InterPro" id="IPR037167">
    <property type="entry name" value="Peptidase_S11_C_sf"/>
</dbReference>
<keyword evidence="5 16" id="KW-0121">Carboxypeptidase</keyword>
<evidence type="ECO:0000313" key="16">
    <source>
        <dbReference type="EMBL" id="MFC7751125.1"/>
    </source>
</evidence>
<dbReference type="SMART" id="SM00936">
    <property type="entry name" value="PBP5_C"/>
    <property type="match status" value="1"/>
</dbReference>
<evidence type="ECO:0000313" key="17">
    <source>
        <dbReference type="Proteomes" id="UP001596528"/>
    </source>
</evidence>
<proteinExistence type="inferred from homology"/>